<keyword evidence="4" id="KW-1185">Reference proteome</keyword>
<dbReference type="InterPro" id="IPR006016">
    <property type="entry name" value="UspA"/>
</dbReference>
<comment type="similarity">
    <text evidence="1">Belongs to the universal stress protein A family.</text>
</comment>
<sequence>MYQRILVPVDGSHQSAVALEKAIQLAQQFQAELFIATVIDQRNFFTYNRHGVLSADFYTGVASYAQHLLNQAQIKAKTNGVLATTILAKGIPKKIIAHELPHQYNIDLVIIGKSQRDVLAKLLSSSTSNYVIRYGKSKVLVVNHENSY</sequence>
<dbReference type="Gene3D" id="3.40.50.620">
    <property type="entry name" value="HUPs"/>
    <property type="match status" value="1"/>
</dbReference>
<dbReference type="PRINTS" id="PR01438">
    <property type="entry name" value="UNVRSLSTRESS"/>
</dbReference>
<organism evidence="3 4">
    <name type="scientific">Loigolactobacillus rennini DSM 20253</name>
    <dbReference type="NCBI Taxonomy" id="1423796"/>
    <lineage>
        <taxon>Bacteria</taxon>
        <taxon>Bacillati</taxon>
        <taxon>Bacillota</taxon>
        <taxon>Bacilli</taxon>
        <taxon>Lactobacillales</taxon>
        <taxon>Lactobacillaceae</taxon>
        <taxon>Loigolactobacillus</taxon>
    </lineage>
</organism>
<dbReference type="AlphaFoldDB" id="A0A0R2CNF6"/>
<protein>
    <submittedName>
        <fullName evidence="3">UspA domain-containing protein</fullName>
    </submittedName>
</protein>
<evidence type="ECO:0000313" key="4">
    <source>
        <dbReference type="Proteomes" id="UP000051638"/>
    </source>
</evidence>
<dbReference type="InterPro" id="IPR006015">
    <property type="entry name" value="Universal_stress_UspA"/>
</dbReference>
<dbReference type="InterPro" id="IPR014729">
    <property type="entry name" value="Rossmann-like_a/b/a_fold"/>
</dbReference>
<dbReference type="Pfam" id="PF00582">
    <property type="entry name" value="Usp"/>
    <property type="match status" value="1"/>
</dbReference>
<dbReference type="Proteomes" id="UP000051638">
    <property type="component" value="Unassembled WGS sequence"/>
</dbReference>
<name>A0A0R2CNF6_9LACO</name>
<dbReference type="SUPFAM" id="SSF52402">
    <property type="entry name" value="Adenine nucleotide alpha hydrolases-like"/>
    <property type="match status" value="1"/>
</dbReference>
<proteinExistence type="inferred from homology"/>
<dbReference type="CDD" id="cd00293">
    <property type="entry name" value="USP-like"/>
    <property type="match status" value="1"/>
</dbReference>
<dbReference type="OrthoDB" id="9777884at2"/>
<accession>A0A0R2CNF6</accession>
<dbReference type="RefSeq" id="WP_057874835.1">
    <property type="nucleotide sequence ID" value="NZ_AYYI01000103.1"/>
</dbReference>
<feature type="domain" description="UspA" evidence="2">
    <location>
        <begin position="1"/>
        <end position="142"/>
    </location>
</feature>
<reference evidence="3 4" key="1">
    <citation type="journal article" date="2015" name="Genome Announc.">
        <title>Expanding the biotechnology potential of lactobacilli through comparative genomics of 213 strains and associated genera.</title>
        <authorList>
            <person name="Sun Z."/>
            <person name="Harris H.M."/>
            <person name="McCann A."/>
            <person name="Guo C."/>
            <person name="Argimon S."/>
            <person name="Zhang W."/>
            <person name="Yang X."/>
            <person name="Jeffery I.B."/>
            <person name="Cooney J.C."/>
            <person name="Kagawa T.F."/>
            <person name="Liu W."/>
            <person name="Song Y."/>
            <person name="Salvetti E."/>
            <person name="Wrobel A."/>
            <person name="Rasinkangas P."/>
            <person name="Parkhill J."/>
            <person name="Rea M.C."/>
            <person name="O'Sullivan O."/>
            <person name="Ritari J."/>
            <person name="Douillard F.P."/>
            <person name="Paul Ross R."/>
            <person name="Yang R."/>
            <person name="Briner A.E."/>
            <person name="Felis G.E."/>
            <person name="de Vos W.M."/>
            <person name="Barrangou R."/>
            <person name="Klaenhammer T.R."/>
            <person name="Caufield P.W."/>
            <person name="Cui Y."/>
            <person name="Zhang H."/>
            <person name="O'Toole P.W."/>
        </authorList>
    </citation>
    <scope>NUCLEOTIDE SEQUENCE [LARGE SCALE GENOMIC DNA]</scope>
    <source>
        <strain evidence="3 4">DSM 20253</strain>
    </source>
</reference>
<dbReference type="STRING" id="1423796.FC24_GL000723"/>
<dbReference type="PANTHER" id="PTHR46268">
    <property type="entry name" value="STRESS RESPONSE PROTEIN NHAX"/>
    <property type="match status" value="1"/>
</dbReference>
<comment type="caution">
    <text evidence="3">The sequence shown here is derived from an EMBL/GenBank/DDBJ whole genome shotgun (WGS) entry which is preliminary data.</text>
</comment>
<gene>
    <name evidence="3" type="ORF">FC24_GL000723</name>
</gene>
<evidence type="ECO:0000313" key="3">
    <source>
        <dbReference type="EMBL" id="KRM93031.1"/>
    </source>
</evidence>
<evidence type="ECO:0000256" key="1">
    <source>
        <dbReference type="ARBA" id="ARBA00008791"/>
    </source>
</evidence>
<dbReference type="PANTHER" id="PTHR46268:SF6">
    <property type="entry name" value="UNIVERSAL STRESS PROTEIN UP12"/>
    <property type="match status" value="1"/>
</dbReference>
<dbReference type="EMBL" id="AYYI01000103">
    <property type="protein sequence ID" value="KRM93031.1"/>
    <property type="molecule type" value="Genomic_DNA"/>
</dbReference>
<evidence type="ECO:0000259" key="2">
    <source>
        <dbReference type="Pfam" id="PF00582"/>
    </source>
</evidence>
<dbReference type="PATRIC" id="fig|1423796.3.peg.741"/>